<gene>
    <name evidence="1" type="ordered locus">Caci_2823</name>
</gene>
<protein>
    <submittedName>
        <fullName evidence="1">Uncharacterized protein</fullName>
    </submittedName>
</protein>
<organism evidence="1 2">
    <name type="scientific">Catenulispora acidiphila (strain DSM 44928 / JCM 14897 / NBRC 102108 / NRRL B-24433 / ID139908)</name>
    <dbReference type="NCBI Taxonomy" id="479433"/>
    <lineage>
        <taxon>Bacteria</taxon>
        <taxon>Bacillati</taxon>
        <taxon>Actinomycetota</taxon>
        <taxon>Actinomycetes</taxon>
        <taxon>Catenulisporales</taxon>
        <taxon>Catenulisporaceae</taxon>
        <taxon>Catenulispora</taxon>
    </lineage>
</organism>
<reference evidence="1 2" key="1">
    <citation type="journal article" date="2009" name="Stand. Genomic Sci.">
        <title>Complete genome sequence of Catenulispora acidiphila type strain (ID 139908).</title>
        <authorList>
            <person name="Copeland A."/>
            <person name="Lapidus A."/>
            <person name="Glavina Del Rio T."/>
            <person name="Nolan M."/>
            <person name="Lucas S."/>
            <person name="Chen F."/>
            <person name="Tice H."/>
            <person name="Cheng J.F."/>
            <person name="Bruce D."/>
            <person name="Goodwin L."/>
            <person name="Pitluck S."/>
            <person name="Mikhailova N."/>
            <person name="Pati A."/>
            <person name="Ivanova N."/>
            <person name="Mavromatis K."/>
            <person name="Chen A."/>
            <person name="Palaniappan K."/>
            <person name="Chain P."/>
            <person name="Land M."/>
            <person name="Hauser L."/>
            <person name="Chang Y.J."/>
            <person name="Jeffries C.D."/>
            <person name="Chertkov O."/>
            <person name="Brettin T."/>
            <person name="Detter J.C."/>
            <person name="Han C."/>
            <person name="Ali Z."/>
            <person name="Tindall B.J."/>
            <person name="Goker M."/>
            <person name="Bristow J."/>
            <person name="Eisen J.A."/>
            <person name="Markowitz V."/>
            <person name="Hugenholtz P."/>
            <person name="Kyrpides N.C."/>
            <person name="Klenk H.P."/>
        </authorList>
    </citation>
    <scope>NUCLEOTIDE SEQUENCE [LARGE SCALE GENOMIC DNA]</scope>
    <source>
        <strain evidence="2">DSM 44928 / JCM 14897 / NBRC 102108 / NRRL B-24433 / ID139908</strain>
    </source>
</reference>
<keyword evidence="2" id="KW-1185">Reference proteome</keyword>
<dbReference type="InParanoid" id="C7Q157"/>
<dbReference type="KEGG" id="cai:Caci_2823"/>
<name>C7Q157_CATAD</name>
<evidence type="ECO:0000313" key="2">
    <source>
        <dbReference type="Proteomes" id="UP000000851"/>
    </source>
</evidence>
<sequence>MSESPDRPPITAAAPFSLDLPKPNLDGAHWFPTAALAREALHEYAYRVHELAAERDALIRGAIAADVPVSAISTITGIARSTINRIEPRPVAEPVDEETLRTYAGLLNQRAQRIATRAPQGSGVGDDAERYFLDGYVQVTREEAVSWLSDSSPHDNPHGDRVLHRAIQLEAQTSQSRASQLTRRFRSPVDRWTGWIAYGRDDARDRIARELRLIRGGMSPLSMFTQEEREAAEVPPEVS</sequence>
<evidence type="ECO:0000313" key="1">
    <source>
        <dbReference type="EMBL" id="ACU71732.1"/>
    </source>
</evidence>
<dbReference type="Proteomes" id="UP000000851">
    <property type="component" value="Chromosome"/>
</dbReference>
<dbReference type="AlphaFoldDB" id="C7Q157"/>
<dbReference type="OrthoDB" id="3727045at2"/>
<dbReference type="EMBL" id="CP001700">
    <property type="protein sequence ID" value="ACU71732.1"/>
    <property type="molecule type" value="Genomic_DNA"/>
</dbReference>
<proteinExistence type="predicted"/>
<dbReference type="STRING" id="479433.Caci_2823"/>
<accession>C7Q157</accession>
<dbReference type="RefSeq" id="WP_012787025.1">
    <property type="nucleotide sequence ID" value="NC_013131.1"/>
</dbReference>
<dbReference type="HOGENOM" id="CLU_1159467_0_0_11"/>